<gene>
    <name evidence="3" type="ORF">FZEAL_5192</name>
</gene>
<evidence type="ECO:0000313" key="3">
    <source>
        <dbReference type="EMBL" id="KAF4978428.1"/>
    </source>
</evidence>
<keyword evidence="1" id="KW-0560">Oxidoreductase</keyword>
<dbReference type="Proteomes" id="UP000635477">
    <property type="component" value="Unassembled WGS sequence"/>
</dbReference>
<evidence type="ECO:0000313" key="4">
    <source>
        <dbReference type="Proteomes" id="UP000635477"/>
    </source>
</evidence>
<dbReference type="OrthoDB" id="272271at2759"/>
<reference evidence="3" key="1">
    <citation type="journal article" date="2020" name="BMC Genomics">
        <title>Correction to: Identification and distribution of gene clusters required for synthesis of sphingolipid metabolism inhibitors in diverse species of the filamentous fungus Fusarium.</title>
        <authorList>
            <person name="Kim H.S."/>
            <person name="Lohmar J.M."/>
            <person name="Busman M."/>
            <person name="Brown D.W."/>
            <person name="Naumann T.A."/>
            <person name="Divon H.H."/>
            <person name="Lysoe E."/>
            <person name="Uhlig S."/>
            <person name="Proctor R.H."/>
        </authorList>
    </citation>
    <scope>NUCLEOTIDE SEQUENCE</scope>
    <source>
        <strain evidence="3">NRRL 22465</strain>
    </source>
</reference>
<dbReference type="PANTHER" id="PTHR10696">
    <property type="entry name" value="GAMMA-BUTYROBETAINE HYDROXYLASE-RELATED"/>
    <property type="match status" value="1"/>
</dbReference>
<evidence type="ECO:0000256" key="1">
    <source>
        <dbReference type="ARBA" id="ARBA00023002"/>
    </source>
</evidence>
<feature type="domain" description="TauD/TfdA-like" evidence="2">
    <location>
        <begin position="89"/>
        <end position="339"/>
    </location>
</feature>
<evidence type="ECO:0000259" key="2">
    <source>
        <dbReference type="Pfam" id="PF02668"/>
    </source>
</evidence>
<dbReference type="EMBL" id="JABEYC010000370">
    <property type="protein sequence ID" value="KAF4978428.1"/>
    <property type="molecule type" value="Genomic_DNA"/>
</dbReference>
<sequence>MASLRGMTQDSATVFQYAHENGVLGLNSDLGGMSIKTSPNALTGPLVWSGAEIQGDQTYTLRLSEDEVAEIEQALANFKTLGLDGDEVSNDNFPLPKLSRRLHASAESLHLGRGFVVIRGLDASKYTVEDSVTVFLGVASYIAEKRGLQDRKGNMLSHVTDSKQWTAPANRRHGIHTNEALPFHTDMGCDILSLQVRHSAEKGGYTYLSSAWTVFNDLLSREPEVVKTLLAPNWPVQLSGRKASYYLAPVFSFHDGKLLASLDPHRLGPHPSMTNSNIPTLTDDQIHALQAVSEAASRTELQLKLETGDLLFFNNLALVHRRDAYADDDASSRHMVRLWLRSQKFGWAIPDGMLPPWKAAYGENRKIKARHYPIVPMAEYPVQKYTTSSAAFMIEDSEDSEGSEDE</sequence>
<proteinExistence type="predicted"/>
<reference evidence="3" key="2">
    <citation type="submission" date="2020-05" db="EMBL/GenBank/DDBJ databases">
        <authorList>
            <person name="Kim H.-S."/>
            <person name="Proctor R.H."/>
            <person name="Brown D.W."/>
        </authorList>
    </citation>
    <scope>NUCLEOTIDE SEQUENCE</scope>
    <source>
        <strain evidence="3">NRRL 22465</strain>
    </source>
</reference>
<dbReference type="Pfam" id="PF02668">
    <property type="entry name" value="TauD"/>
    <property type="match status" value="1"/>
</dbReference>
<comment type="caution">
    <text evidence="3">The sequence shown here is derived from an EMBL/GenBank/DDBJ whole genome shotgun (WGS) entry which is preliminary data.</text>
</comment>
<dbReference type="InterPro" id="IPR050411">
    <property type="entry name" value="AlphaKG_dependent_hydroxylases"/>
</dbReference>
<dbReference type="GO" id="GO:0016491">
    <property type="term" value="F:oxidoreductase activity"/>
    <property type="evidence" value="ECO:0007669"/>
    <property type="project" value="UniProtKB-KW"/>
</dbReference>
<dbReference type="PANTHER" id="PTHR10696:SF54">
    <property type="entry name" value="FAMILY OXIDOREDUCTASE, PUTATIVE (AFU_ORTHOLOGUE AFUA_4G13850)-RELATED"/>
    <property type="match status" value="1"/>
</dbReference>
<organism evidence="3 4">
    <name type="scientific">Fusarium zealandicum</name>
    <dbReference type="NCBI Taxonomy" id="1053134"/>
    <lineage>
        <taxon>Eukaryota</taxon>
        <taxon>Fungi</taxon>
        <taxon>Dikarya</taxon>
        <taxon>Ascomycota</taxon>
        <taxon>Pezizomycotina</taxon>
        <taxon>Sordariomycetes</taxon>
        <taxon>Hypocreomycetidae</taxon>
        <taxon>Hypocreales</taxon>
        <taxon>Nectriaceae</taxon>
        <taxon>Fusarium</taxon>
        <taxon>Fusarium staphyleae species complex</taxon>
    </lineage>
</organism>
<accession>A0A8H4UL89</accession>
<dbReference type="SUPFAM" id="SSF51197">
    <property type="entry name" value="Clavaminate synthase-like"/>
    <property type="match status" value="1"/>
</dbReference>
<keyword evidence="4" id="KW-1185">Reference proteome</keyword>
<dbReference type="InterPro" id="IPR042098">
    <property type="entry name" value="TauD-like_sf"/>
</dbReference>
<protein>
    <recommendedName>
        <fullName evidence="2">TauD/TfdA-like domain-containing protein</fullName>
    </recommendedName>
</protein>
<dbReference type="Gene3D" id="3.60.130.10">
    <property type="entry name" value="Clavaminate synthase-like"/>
    <property type="match status" value="1"/>
</dbReference>
<name>A0A8H4UL89_9HYPO</name>
<dbReference type="AlphaFoldDB" id="A0A8H4UL89"/>
<dbReference type="InterPro" id="IPR003819">
    <property type="entry name" value="TauD/TfdA-like"/>
</dbReference>